<reference evidence="2 3" key="1">
    <citation type="journal article" date="2021" name="Environ. Microbiol.">
        <title>Gene family expansions and transcriptome signatures uncover fungal adaptations to wood decay.</title>
        <authorList>
            <person name="Hage H."/>
            <person name="Miyauchi S."/>
            <person name="Viragh M."/>
            <person name="Drula E."/>
            <person name="Min B."/>
            <person name="Chaduli D."/>
            <person name="Navarro D."/>
            <person name="Favel A."/>
            <person name="Norest M."/>
            <person name="Lesage-Meessen L."/>
            <person name="Balint B."/>
            <person name="Merenyi Z."/>
            <person name="de Eugenio L."/>
            <person name="Morin E."/>
            <person name="Martinez A.T."/>
            <person name="Baldrian P."/>
            <person name="Stursova M."/>
            <person name="Martinez M.J."/>
            <person name="Novotny C."/>
            <person name="Magnuson J.K."/>
            <person name="Spatafora J.W."/>
            <person name="Maurice S."/>
            <person name="Pangilinan J."/>
            <person name="Andreopoulos W."/>
            <person name="LaButti K."/>
            <person name="Hundley H."/>
            <person name="Na H."/>
            <person name="Kuo A."/>
            <person name="Barry K."/>
            <person name="Lipzen A."/>
            <person name="Henrissat B."/>
            <person name="Riley R."/>
            <person name="Ahrendt S."/>
            <person name="Nagy L.G."/>
            <person name="Grigoriev I.V."/>
            <person name="Martin F."/>
            <person name="Rosso M.N."/>
        </authorList>
    </citation>
    <scope>NUCLEOTIDE SEQUENCE [LARGE SCALE GENOMIC DNA]</scope>
    <source>
        <strain evidence="2 3">CIRM-BRFM 1785</strain>
    </source>
</reference>
<comment type="caution">
    <text evidence="2">The sequence shown here is derived from an EMBL/GenBank/DDBJ whole genome shotgun (WGS) entry which is preliminary data.</text>
</comment>
<dbReference type="Proteomes" id="UP000814176">
    <property type="component" value="Unassembled WGS sequence"/>
</dbReference>
<name>A0ABQ8K612_9APHY</name>
<dbReference type="EMBL" id="JADCUA010000022">
    <property type="protein sequence ID" value="KAH9832156.1"/>
    <property type="molecule type" value="Genomic_DNA"/>
</dbReference>
<feature type="signal peptide" evidence="1">
    <location>
        <begin position="1"/>
        <end position="16"/>
    </location>
</feature>
<organism evidence="2 3">
    <name type="scientific">Rhodofomes roseus</name>
    <dbReference type="NCBI Taxonomy" id="34475"/>
    <lineage>
        <taxon>Eukaryota</taxon>
        <taxon>Fungi</taxon>
        <taxon>Dikarya</taxon>
        <taxon>Basidiomycota</taxon>
        <taxon>Agaricomycotina</taxon>
        <taxon>Agaricomycetes</taxon>
        <taxon>Polyporales</taxon>
        <taxon>Rhodofomes</taxon>
    </lineage>
</organism>
<evidence type="ECO:0000313" key="2">
    <source>
        <dbReference type="EMBL" id="KAH9832156.1"/>
    </source>
</evidence>
<keyword evidence="1" id="KW-0732">Signal</keyword>
<dbReference type="GeneID" id="72005454"/>
<dbReference type="RefSeq" id="XP_047775175.1">
    <property type="nucleotide sequence ID" value="XM_047924722.1"/>
</dbReference>
<evidence type="ECO:0000256" key="1">
    <source>
        <dbReference type="SAM" id="SignalP"/>
    </source>
</evidence>
<feature type="chain" id="PRO_5046261111" evidence="1">
    <location>
        <begin position="17"/>
        <end position="72"/>
    </location>
</feature>
<keyword evidence="3" id="KW-1185">Reference proteome</keyword>
<sequence length="72" mass="8285">MADMYILLGLLRLLTSDSIRTDRERQLLTYESDVASVSTLHYLSPLRFTVFYDLTSVGVVIHRKKLILVETP</sequence>
<protein>
    <submittedName>
        <fullName evidence="2">Uncharacterized protein</fullName>
    </submittedName>
</protein>
<accession>A0ABQ8K612</accession>
<evidence type="ECO:0000313" key="3">
    <source>
        <dbReference type="Proteomes" id="UP000814176"/>
    </source>
</evidence>
<gene>
    <name evidence="2" type="ORF">C8Q71DRAFT_777649</name>
</gene>
<proteinExistence type="predicted"/>